<accession>A0ABR6MCG5</accession>
<proteinExistence type="predicted"/>
<sequence>MPAGPRPGSIVRMPPTDLLRVRDLVPDFLACADRGAAELLVSGYLAGHPDVVRALRRDGDWSDAAGVAAALDGLRDRAAGLAVRAETVRAALPDGVAAVAGALGWSGDGGPVECVVLVGLNQANGWAGELDGRYALFLAVEQLGPPEDLDMLVRHEAAHVVHDRGAAIRDWPEYGVANALFTEGLATQVTAELDPGRPDEEYLWFGRPGHRQWLDECRRRWPEILRRVRADLDATDADHHAPYFLMRDSPLAGGLPKRCGYLVGLAAVRHLRRHHSLRDLATWPLPRVREELAVALPDLPPPP</sequence>
<dbReference type="Proteomes" id="UP000618986">
    <property type="component" value="Unassembled WGS sequence"/>
</dbReference>
<protein>
    <recommendedName>
        <fullName evidence="3">Peptidase MA superfamily</fullName>
    </recommendedName>
</protein>
<dbReference type="RefSeq" id="WP_260412978.1">
    <property type="nucleotide sequence ID" value="NZ_JACHJC010000001.1"/>
</dbReference>
<evidence type="ECO:0000313" key="1">
    <source>
        <dbReference type="EMBL" id="MBB5113078.1"/>
    </source>
</evidence>
<reference evidence="1 2" key="1">
    <citation type="submission" date="2020-08" db="EMBL/GenBank/DDBJ databases">
        <title>Sequencing the genomes of 1000 actinobacteria strains.</title>
        <authorList>
            <person name="Klenk H.-P."/>
        </authorList>
    </citation>
    <scope>NUCLEOTIDE SEQUENCE [LARGE SCALE GENOMIC DNA]</scope>
    <source>
        <strain evidence="1 2">DSM 43036</strain>
    </source>
</reference>
<gene>
    <name evidence="1" type="ORF">FHU28_002917</name>
</gene>
<dbReference type="GeneID" id="300293484"/>
<evidence type="ECO:0008006" key="3">
    <source>
        <dbReference type="Google" id="ProtNLM"/>
    </source>
</evidence>
<evidence type="ECO:0000313" key="2">
    <source>
        <dbReference type="Proteomes" id="UP000618986"/>
    </source>
</evidence>
<dbReference type="EMBL" id="JACHJC010000001">
    <property type="protein sequence ID" value="MBB5113078.1"/>
    <property type="molecule type" value="Genomic_DNA"/>
</dbReference>
<keyword evidence="2" id="KW-1185">Reference proteome</keyword>
<comment type="caution">
    <text evidence="1">The sequence shown here is derived from an EMBL/GenBank/DDBJ whole genome shotgun (WGS) entry which is preliminary data.</text>
</comment>
<organism evidence="1 2">
    <name type="scientific">Micromonospora echinospora</name>
    <name type="common">Micromonospora purpurea</name>
    <dbReference type="NCBI Taxonomy" id="1877"/>
    <lineage>
        <taxon>Bacteria</taxon>
        <taxon>Bacillati</taxon>
        <taxon>Actinomycetota</taxon>
        <taxon>Actinomycetes</taxon>
        <taxon>Micromonosporales</taxon>
        <taxon>Micromonosporaceae</taxon>
        <taxon>Micromonospora</taxon>
    </lineage>
</organism>
<name>A0ABR6MCG5_MICEC</name>